<evidence type="ECO:0000256" key="1">
    <source>
        <dbReference type="ARBA" id="ARBA00004496"/>
    </source>
</evidence>
<feature type="compositionally biased region" description="Basic and acidic residues" evidence="4">
    <location>
        <begin position="46"/>
        <end position="64"/>
    </location>
</feature>
<organism evidence="6 7">
    <name type="scientific">Salarias fasciatus</name>
    <name type="common">Jewelled blenny</name>
    <name type="synonym">Blennius fasciatus</name>
    <dbReference type="NCBI Taxonomy" id="181472"/>
    <lineage>
        <taxon>Eukaryota</taxon>
        <taxon>Metazoa</taxon>
        <taxon>Chordata</taxon>
        <taxon>Craniata</taxon>
        <taxon>Vertebrata</taxon>
        <taxon>Euteleostomi</taxon>
        <taxon>Actinopterygii</taxon>
        <taxon>Neopterygii</taxon>
        <taxon>Teleostei</taxon>
        <taxon>Neoteleostei</taxon>
        <taxon>Acanthomorphata</taxon>
        <taxon>Ovalentaria</taxon>
        <taxon>Blenniimorphae</taxon>
        <taxon>Blenniiformes</taxon>
        <taxon>Blennioidei</taxon>
        <taxon>Blenniidae</taxon>
        <taxon>Salariinae</taxon>
        <taxon>Salarias</taxon>
    </lineage>
</organism>
<dbReference type="AlphaFoldDB" id="A0A672F833"/>
<keyword evidence="7" id="KW-1185">Reference proteome</keyword>
<proteinExistence type="inferred from homology"/>
<dbReference type="PANTHER" id="PTHR16517:SF12">
    <property type="entry name" value="TUBBY-RELATED PROTEIN 1"/>
    <property type="match status" value="1"/>
</dbReference>
<sequence>MLSDIAFPFVRSHHSPHITHHIQGQIRFVFQPCMFLLFSEEKESDGKEKKSKSKEKEKEKKKEPASMFQINGDKNTKTKKKGDYIFNPSIVLMFGQGGLWTDRKKKKVSEIPTFHPQNDTFHVNRIVLRGRQTLLLIKSEPHSRMFVIPLQERAPSPEIEFDNLEKFVMEPAPQGVTVKCRVTRDQRGMDKSLYPLYYLHLDNEKKTFLLAGRKRKKSATSNYLISIDATDLSRGGENFVGKLRSNLMGTKFTVFDNALNPERALPDLSNARQELAGIIYETNVLGMKGPRRMTVVIPGMDKDNERVPLRPRNDCDGLLIRHQNRRMENLIELRNKTPVWNEDTASHVLNFNGRVTQASIKNFQIVHSQDLDYIVMQFGRIADDIFTLDYNYPMCAVQAFAIALSSFDGKIACE</sequence>
<dbReference type="GO" id="GO:0051015">
    <property type="term" value="F:actin filament binding"/>
    <property type="evidence" value="ECO:0007669"/>
    <property type="project" value="TreeGrafter"/>
</dbReference>
<dbReference type="GO" id="GO:0061512">
    <property type="term" value="P:protein localization to cilium"/>
    <property type="evidence" value="ECO:0007669"/>
    <property type="project" value="TreeGrafter"/>
</dbReference>
<evidence type="ECO:0000256" key="4">
    <source>
        <dbReference type="SAM" id="MobiDB-lite"/>
    </source>
</evidence>
<evidence type="ECO:0000313" key="7">
    <source>
        <dbReference type="Proteomes" id="UP000472267"/>
    </source>
</evidence>
<evidence type="ECO:0000256" key="2">
    <source>
        <dbReference type="ARBA" id="ARBA00007129"/>
    </source>
</evidence>
<dbReference type="InParanoid" id="A0A672F833"/>
<dbReference type="InterPro" id="IPR000007">
    <property type="entry name" value="Tubby_C"/>
</dbReference>
<comment type="subcellular location">
    <subcellularLocation>
        <location evidence="1">Cytoplasm</location>
    </subcellularLocation>
</comment>
<dbReference type="GO" id="GO:0005737">
    <property type="term" value="C:cytoplasm"/>
    <property type="evidence" value="ECO:0007669"/>
    <property type="project" value="UniProtKB-SubCell"/>
</dbReference>
<dbReference type="PANTHER" id="PTHR16517">
    <property type="entry name" value="TUBBY-RELATED"/>
    <property type="match status" value="1"/>
</dbReference>
<evidence type="ECO:0000313" key="6">
    <source>
        <dbReference type="Ensembl" id="ENSSFAP00005000165.1"/>
    </source>
</evidence>
<reference evidence="6" key="2">
    <citation type="submission" date="2025-08" db="UniProtKB">
        <authorList>
            <consortium name="Ensembl"/>
        </authorList>
    </citation>
    <scope>IDENTIFICATION</scope>
</reference>
<dbReference type="Proteomes" id="UP000472267">
    <property type="component" value="Chromosome 5"/>
</dbReference>
<comment type="similarity">
    <text evidence="2">Belongs to the TUB family.</text>
</comment>
<feature type="domain" description="Tubby C-terminal" evidence="5">
    <location>
        <begin position="169"/>
        <end position="408"/>
    </location>
</feature>
<evidence type="ECO:0000259" key="5">
    <source>
        <dbReference type="Pfam" id="PF01167"/>
    </source>
</evidence>
<dbReference type="InterPro" id="IPR018066">
    <property type="entry name" value="Tubby_C_CS"/>
</dbReference>
<keyword evidence="3" id="KW-0963">Cytoplasm</keyword>
<dbReference type="SUPFAM" id="SSF54518">
    <property type="entry name" value="Tubby C-terminal domain-like"/>
    <property type="match status" value="1"/>
</dbReference>
<protein>
    <submittedName>
        <fullName evidence="6">TUB like protein 1b</fullName>
    </submittedName>
</protein>
<feature type="region of interest" description="Disordered" evidence="4">
    <location>
        <begin position="46"/>
        <end position="67"/>
    </location>
</feature>
<dbReference type="PROSITE" id="PS01201">
    <property type="entry name" value="TUB_2"/>
    <property type="match status" value="1"/>
</dbReference>
<dbReference type="Pfam" id="PF01167">
    <property type="entry name" value="Tub"/>
    <property type="match status" value="1"/>
</dbReference>
<dbReference type="Ensembl" id="ENSSFAT00005000175.1">
    <property type="protein sequence ID" value="ENSSFAP00005000165.1"/>
    <property type="gene ID" value="ENSSFAG00005000122.1"/>
</dbReference>
<dbReference type="FunFam" id="3.20.90.10:FF:000001">
    <property type="entry name" value="Tubby-like protein"/>
    <property type="match status" value="1"/>
</dbReference>
<dbReference type="InterPro" id="IPR025659">
    <property type="entry name" value="Tubby-like_C"/>
</dbReference>
<accession>A0A672F833</accession>
<reference evidence="6" key="3">
    <citation type="submission" date="2025-09" db="UniProtKB">
        <authorList>
            <consortium name="Ensembl"/>
        </authorList>
    </citation>
    <scope>IDENTIFICATION</scope>
</reference>
<evidence type="ECO:0000256" key="3">
    <source>
        <dbReference type="ARBA" id="ARBA00022490"/>
    </source>
</evidence>
<dbReference type="PRINTS" id="PR01573">
    <property type="entry name" value="SUPERTUBBY"/>
</dbReference>
<name>A0A672F833_SALFA</name>
<dbReference type="GO" id="GO:0005929">
    <property type="term" value="C:cilium"/>
    <property type="evidence" value="ECO:0007669"/>
    <property type="project" value="TreeGrafter"/>
</dbReference>
<dbReference type="Gene3D" id="3.20.90.10">
    <property type="entry name" value="Tubby Protein, Chain A"/>
    <property type="match status" value="1"/>
</dbReference>
<reference evidence="6" key="1">
    <citation type="submission" date="2019-06" db="EMBL/GenBank/DDBJ databases">
        <authorList>
            <consortium name="Wellcome Sanger Institute Data Sharing"/>
        </authorList>
    </citation>
    <scope>NUCLEOTIDE SEQUENCE [LARGE SCALE GENOMIC DNA]</scope>
</reference>